<dbReference type="RefSeq" id="WP_072484612.1">
    <property type="nucleotide sequence ID" value="NZ_CP108276.1"/>
</dbReference>
<accession>A0A1K1XYT4</accession>
<reference evidence="3 4" key="1">
    <citation type="submission" date="2016-11" db="EMBL/GenBank/DDBJ databases">
        <authorList>
            <person name="Jaros S."/>
            <person name="Januszkiewicz K."/>
            <person name="Wedrychowicz H."/>
        </authorList>
    </citation>
    <scope>NUCLEOTIDE SEQUENCE [LARGE SCALE GENOMIC DNA]</scope>
    <source>
        <strain evidence="3 4">OK807</strain>
    </source>
</reference>
<proteinExistence type="predicted"/>
<evidence type="ECO:0000313" key="3">
    <source>
        <dbReference type="EMBL" id="SFX54898.1"/>
    </source>
</evidence>
<dbReference type="Proteomes" id="UP000181909">
    <property type="component" value="Unassembled WGS sequence"/>
</dbReference>
<dbReference type="PANTHER" id="PTHR43048:SF6">
    <property type="entry name" value="BLR8189 PROTEIN"/>
    <property type="match status" value="1"/>
</dbReference>
<dbReference type="AlphaFoldDB" id="A0A1K1XYT4"/>
<keyword evidence="1" id="KW-0479">Metal-binding</keyword>
<protein>
    <submittedName>
        <fullName evidence="3">Glyoxylase I family protein</fullName>
    </submittedName>
</protein>
<feature type="domain" description="VOC" evidence="2">
    <location>
        <begin position="21"/>
        <end position="165"/>
    </location>
</feature>
<organism evidence="3 4">
    <name type="scientific">Streptomyces atratus</name>
    <dbReference type="NCBI Taxonomy" id="1893"/>
    <lineage>
        <taxon>Bacteria</taxon>
        <taxon>Bacillati</taxon>
        <taxon>Actinomycetota</taxon>
        <taxon>Actinomycetes</taxon>
        <taxon>Kitasatosporales</taxon>
        <taxon>Streptomycetaceae</taxon>
        <taxon>Streptomyces</taxon>
    </lineage>
</organism>
<dbReference type="EMBL" id="FPJO01000004">
    <property type="protein sequence ID" value="SFX54898.1"/>
    <property type="molecule type" value="Genomic_DNA"/>
</dbReference>
<dbReference type="InterPro" id="IPR037523">
    <property type="entry name" value="VOC_core"/>
</dbReference>
<dbReference type="GO" id="GO:0004493">
    <property type="term" value="F:methylmalonyl-CoA epimerase activity"/>
    <property type="evidence" value="ECO:0007669"/>
    <property type="project" value="TreeGrafter"/>
</dbReference>
<dbReference type="InterPro" id="IPR029068">
    <property type="entry name" value="Glyas_Bleomycin-R_OHBP_Dase"/>
</dbReference>
<dbReference type="STRING" id="1893.SAMN02787144_100420"/>
<evidence type="ECO:0000256" key="1">
    <source>
        <dbReference type="ARBA" id="ARBA00022723"/>
    </source>
</evidence>
<dbReference type="GO" id="GO:0046872">
    <property type="term" value="F:metal ion binding"/>
    <property type="evidence" value="ECO:0007669"/>
    <property type="project" value="UniProtKB-KW"/>
</dbReference>
<dbReference type="PROSITE" id="PS51819">
    <property type="entry name" value="VOC"/>
    <property type="match status" value="1"/>
</dbReference>
<dbReference type="Pfam" id="PF13669">
    <property type="entry name" value="Glyoxalase_4"/>
    <property type="match status" value="1"/>
</dbReference>
<dbReference type="SUPFAM" id="SSF54593">
    <property type="entry name" value="Glyoxalase/Bleomycin resistance protein/Dihydroxybiphenyl dioxygenase"/>
    <property type="match status" value="1"/>
</dbReference>
<dbReference type="GO" id="GO:0046491">
    <property type="term" value="P:L-methylmalonyl-CoA metabolic process"/>
    <property type="evidence" value="ECO:0007669"/>
    <property type="project" value="TreeGrafter"/>
</dbReference>
<evidence type="ECO:0000313" key="4">
    <source>
        <dbReference type="Proteomes" id="UP000181909"/>
    </source>
</evidence>
<gene>
    <name evidence="3" type="ORF">SAMN02787144_100420</name>
</gene>
<dbReference type="OrthoDB" id="2613830at2"/>
<sequence>MAEKWIHSTSDRGQGLPGLAGVEHIGFTVPDLEEATRFFVEVIGCEHVYSLGPFRSGGTWMSDHLGVHPRAVMRELRFFRCAGGPNFEIFEYEAPGQEKRPPRNSDVGGHHLAFYVTDLDAAVAHLRQHGVRILGEPTASSGPSAGQRWVYFLTPWGMQLELVSYPGGKQYEADSPVRLWQPSV</sequence>
<name>A0A1K1XYT4_STRAR</name>
<dbReference type="Gene3D" id="3.10.180.10">
    <property type="entry name" value="2,3-Dihydroxybiphenyl 1,2-Dioxygenase, domain 1"/>
    <property type="match status" value="1"/>
</dbReference>
<dbReference type="InterPro" id="IPR051785">
    <property type="entry name" value="MMCE/EMCE_epimerase"/>
</dbReference>
<evidence type="ECO:0000259" key="2">
    <source>
        <dbReference type="PROSITE" id="PS51819"/>
    </source>
</evidence>
<dbReference type="PANTHER" id="PTHR43048">
    <property type="entry name" value="METHYLMALONYL-COA EPIMERASE"/>
    <property type="match status" value="1"/>
</dbReference>